<dbReference type="GO" id="GO:0090529">
    <property type="term" value="P:cell septum assembly"/>
    <property type="evidence" value="ECO:0007669"/>
    <property type="project" value="InterPro"/>
</dbReference>
<feature type="transmembrane region" description="Helical" evidence="7">
    <location>
        <begin position="38"/>
        <end position="59"/>
    </location>
</feature>
<keyword evidence="4 7" id="KW-0812">Transmembrane</keyword>
<accession>A0A7V2T2I0</accession>
<dbReference type="GO" id="GO:0032153">
    <property type="term" value="C:cell division site"/>
    <property type="evidence" value="ECO:0007669"/>
    <property type="project" value="UniProtKB-UniRule"/>
</dbReference>
<sequence length="261" mass="30568">MLMRKRKVQVTRRVVGKKKTSQRRLFSALNLPEVNMRIVTVATLIIIPLLMILALHNWIKKPENLQIKSIEVQGDLKHLDKSTLQPIIEPFVKTNLYLLDKKSLEEEIEFNPWVFSASLTSMWPNKLVVKIHEQNPIAFWGNEGMVNEFGEVIDVNLPLQKNKLPTLYSPFDKGREMVESYVKIRKWMKDFPIDIVEFKEDMRGSWVLKLANGMKVEVGRQEHERRLHRFIVGYSNQLVGQVEKIDTVDLRYTNGFAVKWI</sequence>
<reference evidence="10" key="1">
    <citation type="journal article" date="2020" name="mSystems">
        <title>Genome- and Community-Level Interaction Insights into Carbon Utilization and Element Cycling Functions of Hydrothermarchaeota in Hydrothermal Sediment.</title>
        <authorList>
            <person name="Zhou Z."/>
            <person name="Liu Y."/>
            <person name="Xu W."/>
            <person name="Pan J."/>
            <person name="Luo Z.H."/>
            <person name="Li M."/>
        </authorList>
    </citation>
    <scope>NUCLEOTIDE SEQUENCE [LARGE SCALE GENOMIC DNA]</scope>
    <source>
        <strain evidence="10">HyVt-493</strain>
    </source>
</reference>
<gene>
    <name evidence="7" type="primary">ftsQ</name>
    <name evidence="10" type="ORF">ENJ51_06120</name>
</gene>
<feature type="domain" description="Cell division protein FtsQ/DivIB C-terminal" evidence="8">
    <location>
        <begin position="138"/>
        <end position="251"/>
    </location>
</feature>
<dbReference type="Gene3D" id="3.10.20.310">
    <property type="entry name" value="membrane protein fhac"/>
    <property type="match status" value="1"/>
</dbReference>
<evidence type="ECO:0000256" key="2">
    <source>
        <dbReference type="ARBA" id="ARBA00022519"/>
    </source>
</evidence>
<dbReference type="AlphaFoldDB" id="A0A7V2T2I0"/>
<keyword evidence="5 7" id="KW-1133">Transmembrane helix</keyword>
<dbReference type="EMBL" id="DRMS01000231">
    <property type="protein sequence ID" value="HFC92373.1"/>
    <property type="molecule type" value="Genomic_DNA"/>
</dbReference>
<dbReference type="GO" id="GO:0043093">
    <property type="term" value="P:FtsZ-dependent cytokinesis"/>
    <property type="evidence" value="ECO:0007669"/>
    <property type="project" value="UniProtKB-UniRule"/>
</dbReference>
<keyword evidence="3 7" id="KW-0132">Cell division</keyword>
<dbReference type="PANTHER" id="PTHR35851">
    <property type="entry name" value="CELL DIVISION PROTEIN FTSQ"/>
    <property type="match status" value="1"/>
</dbReference>
<comment type="similarity">
    <text evidence="7">Belongs to the FtsQ/DivIB family. FtsQ subfamily.</text>
</comment>
<keyword evidence="7" id="KW-0472">Membrane</keyword>
<comment type="subcellular location">
    <subcellularLocation>
        <location evidence="7">Cell inner membrane</location>
        <topology evidence="7">Single-pass type II membrane protein</topology>
    </subcellularLocation>
    <text evidence="7">Localizes to the division septum.</text>
</comment>
<protein>
    <recommendedName>
        <fullName evidence="7">Cell division protein FtsQ</fullName>
    </recommendedName>
</protein>
<dbReference type="Pfam" id="PF03799">
    <property type="entry name" value="FtsQ_DivIB_C"/>
    <property type="match status" value="1"/>
</dbReference>
<evidence type="ECO:0000256" key="7">
    <source>
        <dbReference type="HAMAP-Rule" id="MF_00911"/>
    </source>
</evidence>
<name>A0A7V2T2I0_LEUMU</name>
<keyword evidence="1 7" id="KW-1003">Cell membrane</keyword>
<dbReference type="InterPro" id="IPR005548">
    <property type="entry name" value="Cell_div_FtsQ/DivIB_C"/>
</dbReference>
<evidence type="ECO:0000256" key="1">
    <source>
        <dbReference type="ARBA" id="ARBA00022475"/>
    </source>
</evidence>
<evidence type="ECO:0000259" key="9">
    <source>
        <dbReference type="Pfam" id="PF08478"/>
    </source>
</evidence>
<comment type="subunit">
    <text evidence="7">Part of a complex composed of FtsB, FtsL and FtsQ.</text>
</comment>
<dbReference type="InterPro" id="IPR045335">
    <property type="entry name" value="FtsQ_C_sf"/>
</dbReference>
<dbReference type="PANTHER" id="PTHR35851:SF1">
    <property type="entry name" value="CELL DIVISION PROTEIN FTSQ"/>
    <property type="match status" value="1"/>
</dbReference>
<organism evidence="10">
    <name type="scientific">Leucothrix mucor</name>
    <dbReference type="NCBI Taxonomy" id="45248"/>
    <lineage>
        <taxon>Bacteria</taxon>
        <taxon>Pseudomonadati</taxon>
        <taxon>Pseudomonadota</taxon>
        <taxon>Gammaproteobacteria</taxon>
        <taxon>Thiotrichales</taxon>
        <taxon>Thiotrichaceae</taxon>
        <taxon>Leucothrix</taxon>
    </lineage>
</organism>
<evidence type="ECO:0000256" key="6">
    <source>
        <dbReference type="ARBA" id="ARBA00023306"/>
    </source>
</evidence>
<proteinExistence type="inferred from homology"/>
<evidence type="ECO:0000256" key="4">
    <source>
        <dbReference type="ARBA" id="ARBA00022692"/>
    </source>
</evidence>
<evidence type="ECO:0000256" key="3">
    <source>
        <dbReference type="ARBA" id="ARBA00022618"/>
    </source>
</evidence>
<keyword evidence="2 7" id="KW-0997">Cell inner membrane</keyword>
<comment type="caution">
    <text evidence="10">The sequence shown here is derived from an EMBL/GenBank/DDBJ whole genome shotgun (WGS) entry which is preliminary data.</text>
</comment>
<comment type="function">
    <text evidence="7">Essential cell division protein. May link together the upstream cell division proteins, which are predominantly cytoplasmic, with the downstream cell division proteins, which are predominantly periplasmic. May control correct divisome assembly.</text>
</comment>
<dbReference type="Gene3D" id="3.40.50.11690">
    <property type="entry name" value="Cell division protein FtsQ/DivIB"/>
    <property type="match status" value="1"/>
</dbReference>
<evidence type="ECO:0000313" key="10">
    <source>
        <dbReference type="EMBL" id="HFC92373.1"/>
    </source>
</evidence>
<keyword evidence="6 7" id="KW-0131">Cell cycle</keyword>
<dbReference type="HAMAP" id="MF_00911">
    <property type="entry name" value="FtsQ_subfam"/>
    <property type="match status" value="1"/>
</dbReference>
<evidence type="ECO:0000256" key="5">
    <source>
        <dbReference type="ARBA" id="ARBA00022989"/>
    </source>
</evidence>
<dbReference type="GO" id="GO:0005886">
    <property type="term" value="C:plasma membrane"/>
    <property type="evidence" value="ECO:0007669"/>
    <property type="project" value="UniProtKB-SubCell"/>
</dbReference>
<dbReference type="Pfam" id="PF08478">
    <property type="entry name" value="POTRA_1"/>
    <property type="match status" value="1"/>
</dbReference>
<dbReference type="Proteomes" id="UP000885750">
    <property type="component" value="Unassembled WGS sequence"/>
</dbReference>
<evidence type="ECO:0000259" key="8">
    <source>
        <dbReference type="Pfam" id="PF03799"/>
    </source>
</evidence>
<feature type="domain" description="POTRA" evidence="9">
    <location>
        <begin position="66"/>
        <end position="134"/>
    </location>
</feature>
<dbReference type="InterPro" id="IPR013685">
    <property type="entry name" value="POTRA_FtsQ_type"/>
</dbReference>
<dbReference type="InterPro" id="IPR026579">
    <property type="entry name" value="FtsQ"/>
</dbReference>